<evidence type="ECO:0000256" key="1">
    <source>
        <dbReference type="SAM" id="SignalP"/>
    </source>
</evidence>
<dbReference type="AlphaFoldDB" id="A0A2Z2NTP7"/>
<sequence length="439" mass="49142">MQHFSIALLLTTSLLAGAAQAADSDNLCEGMFTGTERVVIPAVAKPPFMRYYKDPAFGSKVIRITDAREGGVFKPTYSSMQAWNADESILMLYRGGEDSAHVLYDGKTYEQIRVLDIVPSDLEEVFWSHTDPDTFYYVSKYSGDYGHFKRYSVKDNKSYKIKDFSNICGKRGLPTGGNDAQMQSLDDDLFGFRCRKSDDEFYMFSYRLSTDEVIQAPLGKKQGWEPWSAPIPGPSGERFWLQGKVLEPDLKTVALKQDMYRYHEHANIGLTHDGQDAVFQAVFDPSPNGCDDDIWQGVGHLVVHNMETGSCHSVINEAKGYPYTTSGTHVSAQAFKNPGWIAMSSIGYDSFEYFSNKRKAPALLSEIYLANTDPDNEVVCRLAHHRSFGKQAKRGGYKAYFGEPHATISPSGTRIVFGSDWYDSGSVNAYVIELPAYKK</sequence>
<gene>
    <name evidence="2" type="ORF">IMCC3135_10180</name>
</gene>
<dbReference type="RefSeq" id="WP_088917473.1">
    <property type="nucleotide sequence ID" value="NZ_CP018632.1"/>
</dbReference>
<dbReference type="EMBL" id="CP018632">
    <property type="protein sequence ID" value="ASJ72130.1"/>
    <property type="molecule type" value="Genomic_DNA"/>
</dbReference>
<evidence type="ECO:0000313" key="2">
    <source>
        <dbReference type="EMBL" id="ASJ72130.1"/>
    </source>
</evidence>
<dbReference type="SUPFAM" id="SSF82171">
    <property type="entry name" value="DPP6 N-terminal domain-like"/>
    <property type="match status" value="1"/>
</dbReference>
<name>A0A2Z2NTP7_9GAMM</name>
<reference evidence="2 3" key="1">
    <citation type="submission" date="2016-12" db="EMBL/GenBank/DDBJ databases">
        <authorList>
            <person name="Song W.-J."/>
            <person name="Kurnit D.M."/>
        </authorList>
    </citation>
    <scope>NUCLEOTIDE SEQUENCE [LARGE SCALE GENOMIC DNA]</scope>
    <source>
        <strain evidence="2 3">IMCC3135</strain>
    </source>
</reference>
<dbReference type="Proteomes" id="UP000250079">
    <property type="component" value="Chromosome"/>
</dbReference>
<proteinExistence type="predicted"/>
<keyword evidence="1" id="KW-0732">Signal</keyword>
<keyword evidence="3" id="KW-1185">Reference proteome</keyword>
<evidence type="ECO:0008006" key="4">
    <source>
        <dbReference type="Google" id="ProtNLM"/>
    </source>
</evidence>
<dbReference type="KEGG" id="gai:IMCC3135_10180"/>
<feature type="chain" id="PRO_5016428371" description="Oligogalacturonide lyase" evidence="1">
    <location>
        <begin position="22"/>
        <end position="439"/>
    </location>
</feature>
<protein>
    <recommendedName>
        <fullName evidence="4">Oligogalacturonide lyase</fullName>
    </recommendedName>
</protein>
<feature type="signal peptide" evidence="1">
    <location>
        <begin position="1"/>
        <end position="21"/>
    </location>
</feature>
<dbReference type="OrthoDB" id="3179827at2"/>
<accession>A0A2Z2NTP7</accession>
<organism evidence="2 3">
    <name type="scientific">Granulosicoccus antarcticus IMCC3135</name>
    <dbReference type="NCBI Taxonomy" id="1192854"/>
    <lineage>
        <taxon>Bacteria</taxon>
        <taxon>Pseudomonadati</taxon>
        <taxon>Pseudomonadota</taxon>
        <taxon>Gammaproteobacteria</taxon>
        <taxon>Chromatiales</taxon>
        <taxon>Granulosicoccaceae</taxon>
        <taxon>Granulosicoccus</taxon>
    </lineage>
</organism>
<evidence type="ECO:0000313" key="3">
    <source>
        <dbReference type="Proteomes" id="UP000250079"/>
    </source>
</evidence>